<evidence type="ECO:0000256" key="7">
    <source>
        <dbReference type="ARBA" id="ARBA00022676"/>
    </source>
</evidence>
<keyword evidence="11" id="KW-0256">Endoplasmic reticulum</keyword>
<feature type="transmembrane region" description="Helical" evidence="19">
    <location>
        <begin position="173"/>
        <end position="193"/>
    </location>
</feature>
<keyword evidence="7" id="KW-0328">Glycosyltransferase</keyword>
<evidence type="ECO:0000256" key="19">
    <source>
        <dbReference type="SAM" id="Phobius"/>
    </source>
</evidence>
<dbReference type="EMBL" id="HBKP01003226">
    <property type="protein sequence ID" value="CAE2203665.1"/>
    <property type="molecule type" value="Transcribed_RNA"/>
</dbReference>
<dbReference type="InterPro" id="IPR033895">
    <property type="entry name" value="GPT"/>
</dbReference>
<keyword evidence="14 19" id="KW-0472">Membrane</keyword>
<comment type="pathway">
    <text evidence="3">Protein modification; protein glycosylation.</text>
</comment>
<protein>
    <recommendedName>
        <fullName evidence="6">UDP-N-acetylglucosamine--dolichyl-phosphate N-acetylglucosaminephosphotransferase</fullName>
        <ecNumber evidence="5">2.7.8.15</ecNumber>
    </recommendedName>
    <alternativeName>
        <fullName evidence="15">GlcNAc-1-P transferase</fullName>
    </alternativeName>
    <alternativeName>
        <fullName evidence="16">N-acetylglucosamine-1-phosphate transferase</fullName>
    </alternativeName>
</protein>
<evidence type="ECO:0000256" key="12">
    <source>
        <dbReference type="ARBA" id="ARBA00022842"/>
    </source>
</evidence>
<comment type="similarity">
    <text evidence="4">Belongs to the glycosyltransferase 4 family.</text>
</comment>
<feature type="transmembrane region" description="Helical" evidence="19">
    <location>
        <begin position="75"/>
        <end position="96"/>
    </location>
</feature>
<dbReference type="InterPro" id="IPR000715">
    <property type="entry name" value="Glycosyl_transferase_4"/>
</dbReference>
<keyword evidence="12" id="KW-0460">Magnesium</keyword>
<evidence type="ECO:0000256" key="15">
    <source>
        <dbReference type="ARBA" id="ARBA00029567"/>
    </source>
</evidence>
<evidence type="ECO:0000256" key="3">
    <source>
        <dbReference type="ARBA" id="ARBA00004922"/>
    </source>
</evidence>
<evidence type="ECO:0000256" key="2">
    <source>
        <dbReference type="ARBA" id="ARBA00004477"/>
    </source>
</evidence>
<gene>
    <name evidence="20" type="ORF">VSP0166_LOCUS2316</name>
</gene>
<dbReference type="GO" id="GO:0003975">
    <property type="term" value="F:UDP-N-acetylglucosamine-dolichyl-phosphate N-acetylglucosaminephosphotransferase activity"/>
    <property type="evidence" value="ECO:0007669"/>
    <property type="project" value="UniProtKB-EC"/>
</dbReference>
<dbReference type="UniPathway" id="UPA00378"/>
<evidence type="ECO:0000256" key="4">
    <source>
        <dbReference type="ARBA" id="ARBA00009317"/>
    </source>
</evidence>
<evidence type="ECO:0000256" key="14">
    <source>
        <dbReference type="ARBA" id="ARBA00023136"/>
    </source>
</evidence>
<feature type="transmembrane region" description="Helical" evidence="19">
    <location>
        <begin position="228"/>
        <end position="247"/>
    </location>
</feature>
<keyword evidence="10" id="KW-0479">Metal-binding</keyword>
<comment type="catalytic activity">
    <reaction evidence="18">
        <text>a di-trans,poly-cis-dolichyl phosphate + UDP-N-acetyl-alpha-D-glucosamine = an N-acetyl-alpha-D-glucosaminyl-diphospho-di-trans,poly-cis-dolichol + UMP</text>
        <dbReference type="Rhea" id="RHEA:13289"/>
        <dbReference type="Rhea" id="RHEA-COMP:19498"/>
        <dbReference type="Rhea" id="RHEA-COMP:19507"/>
        <dbReference type="ChEBI" id="CHEBI:57683"/>
        <dbReference type="ChEBI" id="CHEBI:57705"/>
        <dbReference type="ChEBI" id="CHEBI:57865"/>
        <dbReference type="ChEBI" id="CHEBI:58427"/>
        <dbReference type="EC" id="2.7.8.15"/>
    </reaction>
    <physiologicalReaction direction="left-to-right" evidence="18">
        <dbReference type="Rhea" id="RHEA:13290"/>
    </physiologicalReaction>
</comment>
<comment type="subcellular location">
    <subcellularLocation>
        <location evidence="2">Endoplasmic reticulum membrane</location>
        <topology evidence="2">Multi-pass membrane protein</topology>
    </subcellularLocation>
</comment>
<organism evidence="20">
    <name type="scientific">Vannella robusta</name>
    <dbReference type="NCBI Taxonomy" id="1487602"/>
    <lineage>
        <taxon>Eukaryota</taxon>
        <taxon>Amoebozoa</taxon>
        <taxon>Discosea</taxon>
        <taxon>Flabellinia</taxon>
        <taxon>Vannellidae</taxon>
        <taxon>Vannella</taxon>
    </lineage>
</organism>
<evidence type="ECO:0000256" key="13">
    <source>
        <dbReference type="ARBA" id="ARBA00022989"/>
    </source>
</evidence>
<comment type="function">
    <text evidence="17">UDP-N-acetylglucosamine--dolichyl-phosphate N-acetylglucosaminephosphotransferase that operates in the biosynthetic pathway of dolichol-linked oligosaccharides, the glycan precursors employed in protein asparagine (N)-glycosylation. The assembly of dolichol-linked oligosaccharides begins on the cytosolic side of the endoplasmic reticulum membrane and finishes in its lumen. The sequential addition of sugars to dolichol pyrophosphate produces dolichol-linked oligosaccharides containing fourteen sugars, including two GlcNAcs, nine mannoses and three glucoses. Once assembled, the oligosaccharide is transferred from the lipid to nascent proteins by oligosaccharyltransferases. Catalyzes the initial step of dolichol-linked oligosaccharide biosynthesis, transfering GlcNAc-1-P from cytosolic UDP-GlcNAc onto the carrier lipid dolichyl phosphate (P-dolichol), yielding GlcNAc-P-P-dolichol embedded in the cytoplasmic leaflet of the endoplasmic reticulum membrane.</text>
</comment>
<feature type="transmembrane region" description="Helical" evidence="19">
    <location>
        <begin position="133"/>
        <end position="153"/>
    </location>
</feature>
<evidence type="ECO:0000256" key="10">
    <source>
        <dbReference type="ARBA" id="ARBA00022723"/>
    </source>
</evidence>
<name>A0A7S4M646_9EUKA</name>
<feature type="transmembrane region" description="Helical" evidence="19">
    <location>
        <begin position="102"/>
        <end position="121"/>
    </location>
</feature>
<keyword evidence="9 19" id="KW-0812">Transmembrane</keyword>
<comment type="cofactor">
    <cofactor evidence="1">
        <name>Mg(2+)</name>
        <dbReference type="ChEBI" id="CHEBI:18420"/>
    </cofactor>
</comment>
<evidence type="ECO:0000256" key="5">
    <source>
        <dbReference type="ARBA" id="ARBA00013225"/>
    </source>
</evidence>
<evidence type="ECO:0000256" key="17">
    <source>
        <dbReference type="ARBA" id="ARBA00044717"/>
    </source>
</evidence>
<accession>A0A7S4M646</accession>
<evidence type="ECO:0000313" key="20">
    <source>
        <dbReference type="EMBL" id="CAE2203665.1"/>
    </source>
</evidence>
<feature type="transmembrane region" description="Helical" evidence="19">
    <location>
        <begin position="205"/>
        <end position="222"/>
    </location>
</feature>
<evidence type="ECO:0000256" key="18">
    <source>
        <dbReference type="ARBA" id="ARBA00045078"/>
    </source>
</evidence>
<proteinExistence type="inferred from homology"/>
<feature type="transmembrane region" description="Helical" evidence="19">
    <location>
        <begin position="31"/>
        <end position="54"/>
    </location>
</feature>
<dbReference type="PANTHER" id="PTHR10571">
    <property type="entry name" value="UDP-N-ACETYLGLUCOSAMINE--DOLICHYL-PHOSPHATE N-ACETYLGLUCOSAMINEPHOSPHOTRANSFERASE"/>
    <property type="match status" value="1"/>
</dbReference>
<keyword evidence="8" id="KW-0808">Transferase</keyword>
<evidence type="ECO:0000256" key="9">
    <source>
        <dbReference type="ARBA" id="ARBA00022692"/>
    </source>
</evidence>
<sequence length="371" mass="41385">MVLSVFSLVCFPVTWHLYQNHDMESTYEAEHALWCAGLSFVSLLVTLILIPTVAPKCIKANLFGRDINKNGTGKVPETLGIVSGIVCIIAVISLQWTFPGKLGEHNAALISMCLMLLLGFCDDVLDLRWRDKLILSFVATVPLLIGYTGETTIQIPRTVLRGLLGISQYDLGYFYYVFMANTVVFCTNSINIYAGINGLETGQSIVMAIFVLIHNCLQVGTASEGQHVFSIFIMLPFLATTLGLYNYNQYPSRVFVGDSFTYFSGMTFAVCGILGHFCKSLIIIFIPQLINFIVSLPQLFHIIPCPRHRLPKYDPKTGKLYPTPNLTLINIWLRIFGPATEKSLCIQLLIFQVICCSVALVLRNQAAFHLY</sequence>
<evidence type="ECO:0000256" key="16">
    <source>
        <dbReference type="ARBA" id="ARBA00033238"/>
    </source>
</evidence>
<dbReference type="GO" id="GO:0016757">
    <property type="term" value="F:glycosyltransferase activity"/>
    <property type="evidence" value="ECO:0007669"/>
    <property type="project" value="UniProtKB-KW"/>
</dbReference>
<dbReference type="GO" id="GO:0046872">
    <property type="term" value="F:metal ion binding"/>
    <property type="evidence" value="ECO:0007669"/>
    <property type="project" value="UniProtKB-KW"/>
</dbReference>
<evidence type="ECO:0000256" key="1">
    <source>
        <dbReference type="ARBA" id="ARBA00001946"/>
    </source>
</evidence>
<evidence type="ECO:0000256" key="11">
    <source>
        <dbReference type="ARBA" id="ARBA00022824"/>
    </source>
</evidence>
<dbReference type="EC" id="2.7.8.15" evidence="5"/>
<feature type="transmembrane region" description="Helical" evidence="19">
    <location>
        <begin position="254"/>
        <end position="275"/>
    </location>
</feature>
<dbReference type="PANTHER" id="PTHR10571:SF0">
    <property type="entry name" value="UDP-N-ACETYLGLUCOSAMINE--DOLICHYL-PHOSPHATE N-ACETYLGLUCOSAMINEPHOSPHOTRANSFERASE"/>
    <property type="match status" value="1"/>
</dbReference>
<evidence type="ECO:0000256" key="6">
    <source>
        <dbReference type="ARBA" id="ARBA00017659"/>
    </source>
</evidence>
<dbReference type="Pfam" id="PF00953">
    <property type="entry name" value="Glycos_transf_4"/>
    <property type="match status" value="1"/>
</dbReference>
<reference evidence="20" key="1">
    <citation type="submission" date="2021-01" db="EMBL/GenBank/DDBJ databases">
        <authorList>
            <person name="Corre E."/>
            <person name="Pelletier E."/>
            <person name="Niang G."/>
            <person name="Scheremetjew M."/>
            <person name="Finn R."/>
            <person name="Kale V."/>
            <person name="Holt S."/>
            <person name="Cochrane G."/>
            <person name="Meng A."/>
            <person name="Brown T."/>
            <person name="Cohen L."/>
        </authorList>
    </citation>
    <scope>NUCLEOTIDE SEQUENCE</scope>
    <source>
        <strain evidence="20">DIVA3 518/3/11/1/6</strain>
    </source>
</reference>
<keyword evidence="13 19" id="KW-1133">Transmembrane helix</keyword>
<evidence type="ECO:0000256" key="8">
    <source>
        <dbReference type="ARBA" id="ARBA00022679"/>
    </source>
</evidence>
<feature type="transmembrane region" description="Helical" evidence="19">
    <location>
        <begin position="281"/>
        <end position="303"/>
    </location>
</feature>
<dbReference type="CDD" id="cd06855">
    <property type="entry name" value="GT_GPT_euk"/>
    <property type="match status" value="1"/>
</dbReference>
<dbReference type="GO" id="GO:0006488">
    <property type="term" value="P:dolichol-linked oligosaccharide biosynthetic process"/>
    <property type="evidence" value="ECO:0007669"/>
    <property type="project" value="InterPro"/>
</dbReference>
<dbReference type="AlphaFoldDB" id="A0A7S4M646"/>
<dbReference type="GO" id="GO:0005789">
    <property type="term" value="C:endoplasmic reticulum membrane"/>
    <property type="evidence" value="ECO:0007669"/>
    <property type="project" value="UniProtKB-SubCell"/>
</dbReference>